<accession>D4XA96</accession>
<dbReference type="Pfam" id="PF01177">
    <property type="entry name" value="Asp_Glu_race"/>
    <property type="match status" value="1"/>
</dbReference>
<dbReference type="InterPro" id="IPR053714">
    <property type="entry name" value="Iso_Racemase_Enz_sf"/>
</dbReference>
<organism evidence="2 3">
    <name type="scientific">Achromobacter piechaudii ATCC 43553</name>
    <dbReference type="NCBI Taxonomy" id="742159"/>
    <lineage>
        <taxon>Bacteria</taxon>
        <taxon>Pseudomonadati</taxon>
        <taxon>Pseudomonadota</taxon>
        <taxon>Betaproteobacteria</taxon>
        <taxon>Burkholderiales</taxon>
        <taxon>Alcaligenaceae</taxon>
        <taxon>Achromobacter</taxon>
    </lineage>
</organism>
<dbReference type="EC" id="5.1.99.-" evidence="2"/>
<dbReference type="Proteomes" id="UP000004510">
    <property type="component" value="Unassembled WGS sequence"/>
</dbReference>
<dbReference type="eggNOG" id="COG4126">
    <property type="taxonomic scope" value="Bacteria"/>
</dbReference>
<dbReference type="Gene3D" id="3.40.50.12500">
    <property type="match status" value="1"/>
</dbReference>
<dbReference type="AlphaFoldDB" id="D4XA96"/>
<dbReference type="PATRIC" id="fig|742159.3.peg.3341"/>
<dbReference type="InterPro" id="IPR052186">
    <property type="entry name" value="Hydantoin_racemase-like"/>
</dbReference>
<dbReference type="EMBL" id="ADMS01000052">
    <property type="protein sequence ID" value="EFF76361.1"/>
    <property type="molecule type" value="Genomic_DNA"/>
</dbReference>
<dbReference type="PANTHER" id="PTHR28047">
    <property type="entry name" value="PROTEIN DCG1"/>
    <property type="match status" value="1"/>
</dbReference>
<comment type="similarity">
    <text evidence="1">Belongs to the HyuE racemase family.</text>
</comment>
<dbReference type="GO" id="GO:0047661">
    <property type="term" value="F:amino-acid racemase activity"/>
    <property type="evidence" value="ECO:0007669"/>
    <property type="project" value="InterPro"/>
</dbReference>
<sequence length="262" mass="27625">MDILINQLVYKPTEVCFMPALTDAVAIDRPAYAPYRLLVVNGNTTSDLTQSLAAQARVFFDGAAHVHAVTALFGPAYIASRVEAAVAAHAVLETVEREVARAEAPFDACVLACFGEPGIGAVRECLSVPVVGMAEASIMAAMQRGDRYVIVTVGQRWPGMLREQIRQLGLDARCAAIIALPGNALDYVSRSPESAAAVSRALEAAVDEGADVIIVAGAALAGYLPVLPRRPSVPIIDSYRAALAQVLALASLERAQRLCALT</sequence>
<evidence type="ECO:0000313" key="2">
    <source>
        <dbReference type="EMBL" id="EFF76361.1"/>
    </source>
</evidence>
<name>D4XA96_9BURK</name>
<keyword evidence="2" id="KW-0413">Isomerase</keyword>
<dbReference type="PANTHER" id="PTHR28047:SF5">
    <property type="entry name" value="PROTEIN DCG1"/>
    <property type="match status" value="1"/>
</dbReference>
<gene>
    <name evidence="2" type="ORF">HMPREF0004_2393</name>
</gene>
<dbReference type="HOGENOM" id="CLU_053002_0_0_4"/>
<dbReference type="InterPro" id="IPR015942">
    <property type="entry name" value="Asp/Glu/hydantoin_racemase"/>
</dbReference>
<proteinExistence type="inferred from homology"/>
<reference evidence="3" key="1">
    <citation type="submission" date="2010-03" db="EMBL/GenBank/DDBJ databases">
        <title>Complete sequence of Mobiluncus curtisii ATCC 43063.</title>
        <authorList>
            <person name="Muzny D."/>
            <person name="Qin X."/>
            <person name="Deng J."/>
            <person name="Jiang H."/>
            <person name="Liu Y."/>
            <person name="Qu J."/>
            <person name="Song X.-Z."/>
            <person name="Zhang L."/>
            <person name="Thornton R."/>
            <person name="Coyle M."/>
            <person name="Francisco L."/>
            <person name="Jackson L."/>
            <person name="Javaid M."/>
            <person name="Korchina V."/>
            <person name="Kovar C."/>
            <person name="Mata R."/>
            <person name="Mathew T."/>
            <person name="Ngo R."/>
            <person name="Nguyen L."/>
            <person name="Nguyen N."/>
            <person name="Okwuonu G."/>
            <person name="Ongeri F."/>
            <person name="Pham C."/>
            <person name="Simmons D."/>
            <person name="Wilczek-Boney K."/>
            <person name="Hale W."/>
            <person name="Jakkamsetti A."/>
            <person name="Pham P."/>
            <person name="Ruth R."/>
            <person name="San Lucas F."/>
            <person name="Warren J."/>
            <person name="Zhang J."/>
            <person name="Zhao Z."/>
            <person name="Zhou C."/>
            <person name="Zhu D."/>
            <person name="Lee S."/>
            <person name="Bess C."/>
            <person name="Blankenburg K."/>
            <person name="Forbes L."/>
            <person name="Fu Q."/>
            <person name="Gubbala S."/>
            <person name="Hirani K."/>
            <person name="Jayaseelan J.C."/>
            <person name="Lara F."/>
            <person name="Munidasa M."/>
            <person name="Palculict T."/>
            <person name="Patil S."/>
            <person name="Pu L.-L."/>
            <person name="Saada N."/>
            <person name="Tang L."/>
            <person name="Weissenberger G."/>
            <person name="Zhu Y."/>
            <person name="Hemphill L."/>
            <person name="Shang Y."/>
            <person name="Youmans B."/>
            <person name="Ayvaz T."/>
            <person name="Ross M."/>
            <person name="Santibanez J."/>
            <person name="Aqrawi P."/>
            <person name="Gross S."/>
            <person name="Joshi V."/>
            <person name="Fowler G."/>
            <person name="Nazareth L."/>
            <person name="Reid J."/>
            <person name="Worley K."/>
            <person name="Petrosino J."/>
            <person name="Highlander S."/>
            <person name="Gibbs R."/>
            <person name="Gibbs R."/>
        </authorList>
    </citation>
    <scope>NUCLEOTIDE SEQUENCE [LARGE SCALE GENOMIC DNA]</scope>
    <source>
        <strain evidence="3">ATCC 43553</strain>
    </source>
</reference>
<protein>
    <submittedName>
        <fullName evidence="2">Asp/Glu/Hydantoin racemase</fullName>
        <ecNumber evidence="2">5.1.99.-</ecNumber>
    </submittedName>
</protein>
<evidence type="ECO:0000313" key="3">
    <source>
        <dbReference type="Proteomes" id="UP000004510"/>
    </source>
</evidence>
<evidence type="ECO:0000256" key="1">
    <source>
        <dbReference type="ARBA" id="ARBA00038414"/>
    </source>
</evidence>
<comment type="caution">
    <text evidence="2">The sequence shown here is derived from an EMBL/GenBank/DDBJ whole genome shotgun (WGS) entry which is preliminary data.</text>
</comment>